<gene>
    <name evidence="1" type="ORF">CERZMDRAFT_29351</name>
</gene>
<name>A0A6A6FLW8_9PEZI</name>
<organism evidence="1 2">
    <name type="scientific">Cercospora zeae-maydis SCOH1-5</name>
    <dbReference type="NCBI Taxonomy" id="717836"/>
    <lineage>
        <taxon>Eukaryota</taxon>
        <taxon>Fungi</taxon>
        <taxon>Dikarya</taxon>
        <taxon>Ascomycota</taxon>
        <taxon>Pezizomycotina</taxon>
        <taxon>Dothideomycetes</taxon>
        <taxon>Dothideomycetidae</taxon>
        <taxon>Mycosphaerellales</taxon>
        <taxon>Mycosphaerellaceae</taxon>
        <taxon>Cercospora</taxon>
    </lineage>
</organism>
<dbReference type="OrthoDB" id="410701at2759"/>
<sequence>PGVDSEPRFTAVVRLLRHAREVWPACMSNIVQFVLEEPIGQSEEADYAPNAKLAAKTFKLNKLMSLVSLTLAEQPKKDSDYQEASVIPILRYMSEHQPPLHINREGYRAVVRIQLGQ</sequence>
<reference evidence="1" key="1">
    <citation type="journal article" date="2020" name="Stud. Mycol.">
        <title>101 Dothideomycetes genomes: a test case for predicting lifestyles and emergence of pathogens.</title>
        <authorList>
            <person name="Haridas S."/>
            <person name="Albert R."/>
            <person name="Binder M."/>
            <person name="Bloem J."/>
            <person name="Labutti K."/>
            <person name="Salamov A."/>
            <person name="Andreopoulos B."/>
            <person name="Baker S."/>
            <person name="Barry K."/>
            <person name="Bills G."/>
            <person name="Bluhm B."/>
            <person name="Cannon C."/>
            <person name="Castanera R."/>
            <person name="Culley D."/>
            <person name="Daum C."/>
            <person name="Ezra D."/>
            <person name="Gonzalez J."/>
            <person name="Henrissat B."/>
            <person name="Kuo A."/>
            <person name="Liang C."/>
            <person name="Lipzen A."/>
            <person name="Lutzoni F."/>
            <person name="Magnuson J."/>
            <person name="Mondo S."/>
            <person name="Nolan M."/>
            <person name="Ohm R."/>
            <person name="Pangilinan J."/>
            <person name="Park H.-J."/>
            <person name="Ramirez L."/>
            <person name="Alfaro M."/>
            <person name="Sun H."/>
            <person name="Tritt A."/>
            <person name="Yoshinaga Y."/>
            <person name="Zwiers L.-H."/>
            <person name="Turgeon B."/>
            <person name="Goodwin S."/>
            <person name="Spatafora J."/>
            <person name="Crous P."/>
            <person name="Grigoriev I."/>
        </authorList>
    </citation>
    <scope>NUCLEOTIDE SEQUENCE</scope>
    <source>
        <strain evidence="1">SCOH1-5</strain>
    </source>
</reference>
<proteinExistence type="predicted"/>
<feature type="non-terminal residue" evidence="1">
    <location>
        <position position="117"/>
    </location>
</feature>
<evidence type="ECO:0000313" key="1">
    <source>
        <dbReference type="EMBL" id="KAF2214340.1"/>
    </source>
</evidence>
<evidence type="ECO:0000313" key="2">
    <source>
        <dbReference type="Proteomes" id="UP000799539"/>
    </source>
</evidence>
<keyword evidence="2" id="KW-1185">Reference proteome</keyword>
<feature type="non-terminal residue" evidence="1">
    <location>
        <position position="1"/>
    </location>
</feature>
<dbReference type="AlphaFoldDB" id="A0A6A6FLW8"/>
<dbReference type="Proteomes" id="UP000799539">
    <property type="component" value="Unassembled WGS sequence"/>
</dbReference>
<protein>
    <submittedName>
        <fullName evidence="1">Uncharacterized protein</fullName>
    </submittedName>
</protein>
<accession>A0A6A6FLW8</accession>
<dbReference type="EMBL" id="ML992668">
    <property type="protein sequence ID" value="KAF2214340.1"/>
    <property type="molecule type" value="Genomic_DNA"/>
</dbReference>